<feature type="transmembrane region" description="Helical" evidence="2">
    <location>
        <begin position="580"/>
        <end position="599"/>
    </location>
</feature>
<feature type="transmembrane region" description="Helical" evidence="2">
    <location>
        <begin position="6"/>
        <end position="25"/>
    </location>
</feature>
<feature type="transmembrane region" description="Helical" evidence="2">
    <location>
        <begin position="641"/>
        <end position="660"/>
    </location>
</feature>
<feature type="transmembrane region" description="Helical" evidence="2">
    <location>
        <begin position="540"/>
        <end position="559"/>
    </location>
</feature>
<organism evidence="3 4">
    <name type="scientific">Cercophora scortea</name>
    <dbReference type="NCBI Taxonomy" id="314031"/>
    <lineage>
        <taxon>Eukaryota</taxon>
        <taxon>Fungi</taxon>
        <taxon>Dikarya</taxon>
        <taxon>Ascomycota</taxon>
        <taxon>Pezizomycotina</taxon>
        <taxon>Sordariomycetes</taxon>
        <taxon>Sordariomycetidae</taxon>
        <taxon>Sordariales</taxon>
        <taxon>Lasiosphaeriaceae</taxon>
        <taxon>Cercophora</taxon>
    </lineage>
</organism>
<keyword evidence="2" id="KW-0812">Transmembrane</keyword>
<accession>A0AAE0I8Q6</accession>
<reference evidence="3" key="2">
    <citation type="submission" date="2023-06" db="EMBL/GenBank/DDBJ databases">
        <authorList>
            <consortium name="Lawrence Berkeley National Laboratory"/>
            <person name="Haridas S."/>
            <person name="Hensen N."/>
            <person name="Bonometti L."/>
            <person name="Westerberg I."/>
            <person name="Brannstrom I.O."/>
            <person name="Guillou S."/>
            <person name="Cros-Aarteil S."/>
            <person name="Calhoun S."/>
            <person name="Kuo A."/>
            <person name="Mondo S."/>
            <person name="Pangilinan J."/>
            <person name="Riley R."/>
            <person name="Labutti K."/>
            <person name="Andreopoulos B."/>
            <person name="Lipzen A."/>
            <person name="Chen C."/>
            <person name="Yanf M."/>
            <person name="Daum C."/>
            <person name="Ng V."/>
            <person name="Clum A."/>
            <person name="Steindorff A."/>
            <person name="Ohm R."/>
            <person name="Martin F."/>
            <person name="Silar P."/>
            <person name="Natvig D."/>
            <person name="Lalanne C."/>
            <person name="Gautier V."/>
            <person name="Ament-Velasquez S.L."/>
            <person name="Kruys A."/>
            <person name="Hutchinson M.I."/>
            <person name="Powell A.J."/>
            <person name="Barry K."/>
            <person name="Miller A.N."/>
            <person name="Grigoriev I.V."/>
            <person name="Debuchy R."/>
            <person name="Gladieux P."/>
            <person name="Thoren M.H."/>
            <person name="Johannesson H."/>
        </authorList>
    </citation>
    <scope>NUCLEOTIDE SEQUENCE</scope>
    <source>
        <strain evidence="3">SMH4131-1</strain>
    </source>
</reference>
<feature type="transmembrane region" description="Helical" evidence="2">
    <location>
        <begin position="347"/>
        <end position="365"/>
    </location>
</feature>
<dbReference type="EMBL" id="JAUEPO010000006">
    <property type="protein sequence ID" value="KAK3320369.1"/>
    <property type="molecule type" value="Genomic_DNA"/>
</dbReference>
<feature type="transmembrane region" description="Helical" evidence="2">
    <location>
        <begin position="503"/>
        <end position="528"/>
    </location>
</feature>
<sequence length="732" mass="83414">MMPAWFPHLHFVKLVILVAATIFPVPDHAFRWVNNVNFTACYHDIVRHIPQNCSDPSNQVCIFNGAGVLTNPDRIFITYQTCQRLCGDGYGLWDPKDILLRISIWMVPAVVLIAHFHFPPLGARNMVCVIAHMLADPIDTLWCLLTRITTRRFLLRKAEDSRLLSAGAVATIWAAYDELNFHDPSTHFLQALERLQARKNSDGSMLSVQTRTPGDPPWEKRMFLDDFLILKDGREPDRSGTSRSLEPQRAFSEPIRHIVSSLRRKPKRSSSDAPDVPAYFQNWHRAIEQLDEDERPVLYLFESAAQRLVFNRDESLLTTWISIVGLMSALMGAFVRTWSSRLDNQTAHTIATVTLLLVVVPMVKLSGNLGAFTSSTAAVNIIQQLNLDLEKHFGFDPGLFPPLTIPDLPDHEVKPAVQRGSSSYSIVATNDNDIPLTTLSPGLRRDREASADSEQPQPVRLLTRSELTKADRQLLYWPKVAAYHGMNNSYRPRKSSDLLSRRWSIWLFLVSLVWVLTLCYVPALLISYLTPLKGFACRSLAWTVIASCWLLSVILDRIWTWFSQRDPTRRWRWIEEPKNLWRLTCWRDMLLTALMTAIVTAQQLGLYNSCYCRSGELSRVSPSYVNLTPFTDEEFIEGWKLWVPVPSVSFLISLICIFILERSFSESGRLLSRSKKDRERMLLHLRRLAVEPERTVRSVRGASLEDVGRASSVQPGQEEEGDTAALLTSKQC</sequence>
<keyword evidence="2" id="KW-1133">Transmembrane helix</keyword>
<gene>
    <name evidence="3" type="ORF">B0T19DRAFT_434353</name>
</gene>
<reference evidence="3" key="1">
    <citation type="journal article" date="2023" name="Mol. Phylogenet. Evol.">
        <title>Genome-scale phylogeny and comparative genomics of the fungal order Sordariales.</title>
        <authorList>
            <person name="Hensen N."/>
            <person name="Bonometti L."/>
            <person name="Westerberg I."/>
            <person name="Brannstrom I.O."/>
            <person name="Guillou S."/>
            <person name="Cros-Aarteil S."/>
            <person name="Calhoun S."/>
            <person name="Haridas S."/>
            <person name="Kuo A."/>
            <person name="Mondo S."/>
            <person name="Pangilinan J."/>
            <person name="Riley R."/>
            <person name="LaButti K."/>
            <person name="Andreopoulos B."/>
            <person name="Lipzen A."/>
            <person name="Chen C."/>
            <person name="Yan M."/>
            <person name="Daum C."/>
            <person name="Ng V."/>
            <person name="Clum A."/>
            <person name="Steindorff A."/>
            <person name="Ohm R.A."/>
            <person name="Martin F."/>
            <person name="Silar P."/>
            <person name="Natvig D.O."/>
            <person name="Lalanne C."/>
            <person name="Gautier V."/>
            <person name="Ament-Velasquez S.L."/>
            <person name="Kruys A."/>
            <person name="Hutchinson M.I."/>
            <person name="Powell A.J."/>
            <person name="Barry K."/>
            <person name="Miller A.N."/>
            <person name="Grigoriev I.V."/>
            <person name="Debuchy R."/>
            <person name="Gladieux P."/>
            <person name="Hiltunen Thoren M."/>
            <person name="Johannesson H."/>
        </authorList>
    </citation>
    <scope>NUCLEOTIDE SEQUENCE</scope>
    <source>
        <strain evidence="3">SMH4131-1</strain>
    </source>
</reference>
<feature type="region of interest" description="Disordered" evidence="1">
    <location>
        <begin position="706"/>
        <end position="732"/>
    </location>
</feature>
<feature type="transmembrane region" description="Helical" evidence="2">
    <location>
        <begin position="316"/>
        <end position="335"/>
    </location>
</feature>
<evidence type="ECO:0000313" key="4">
    <source>
        <dbReference type="Proteomes" id="UP001286456"/>
    </source>
</evidence>
<evidence type="ECO:0000313" key="3">
    <source>
        <dbReference type="EMBL" id="KAK3320369.1"/>
    </source>
</evidence>
<keyword evidence="4" id="KW-1185">Reference proteome</keyword>
<keyword evidence="2" id="KW-0472">Membrane</keyword>
<dbReference type="Proteomes" id="UP001286456">
    <property type="component" value="Unassembled WGS sequence"/>
</dbReference>
<name>A0AAE0I8Q6_9PEZI</name>
<proteinExistence type="predicted"/>
<dbReference type="AlphaFoldDB" id="A0AAE0I8Q6"/>
<evidence type="ECO:0000256" key="2">
    <source>
        <dbReference type="SAM" id="Phobius"/>
    </source>
</evidence>
<comment type="caution">
    <text evidence="3">The sequence shown here is derived from an EMBL/GenBank/DDBJ whole genome shotgun (WGS) entry which is preliminary data.</text>
</comment>
<protein>
    <submittedName>
        <fullName evidence="3">Uncharacterized protein</fullName>
    </submittedName>
</protein>
<evidence type="ECO:0000256" key="1">
    <source>
        <dbReference type="SAM" id="MobiDB-lite"/>
    </source>
</evidence>